<sequence length="522" mass="57178">MFLSLRELQRCKCANVLSLLLGLPRSVGRLAIPAMMALTACVPPSAVQFDEPYVGVPVDRAVNWRGYEAGTGAQQIAMSGRPREESPIDTKTIYDLPALVDLALHANPETRVSWEEAKAAAARLERNRSAWYPTLTAMAFGQYFKTSFPIPGSALVSTGYSSVGSLDLAWTLFDFGRREALVDAGAQRLRAANFAFNRKHQEIAYRVASSFFAYQATLAKVTAAQQTLDAAQANSASVQAKLDKGLATRPDLLLAVQEQARASYDLQDARSSVTQIHADLTANLGISPSYTLQLIDLSKLQLPAKLVQSVEKIVDQALEQHPDLMARLAELRAREAEVKKARAEFLPKFSLGGSLGNQYWGNVHTNPPGNESYSASNGVGTAMLTMEWTLFDGFERSNAVHEAEARKEASKAQLEASRLEIMRDIWKAYADTKTALEKREFALALLKAAEESYAATEESYTHGFSTVIELLSAQKDLARARYTEIDSRATLLRSAATLVYASGGQSREESNIDSETIGRRIP</sequence>
<dbReference type="GO" id="GO:0015288">
    <property type="term" value="F:porin activity"/>
    <property type="evidence" value="ECO:0007669"/>
    <property type="project" value="TreeGrafter"/>
</dbReference>
<dbReference type="AlphaFoldDB" id="A0A2S6H765"/>
<keyword evidence="4" id="KW-0812">Transmembrane</keyword>
<comment type="subcellular location">
    <subcellularLocation>
        <location evidence="7">Cell outer membrane</location>
        <topology evidence="7">Peripheral membrane protein</topology>
    </subcellularLocation>
</comment>
<dbReference type="GO" id="GO:0009279">
    <property type="term" value="C:cell outer membrane"/>
    <property type="evidence" value="ECO:0007669"/>
    <property type="project" value="UniProtKB-SubCell"/>
</dbReference>
<dbReference type="InterPro" id="IPR051906">
    <property type="entry name" value="TolC-like"/>
</dbReference>
<comment type="similarity">
    <text evidence="1 7">Belongs to the outer membrane factor (OMF) (TC 1.B.17) family.</text>
</comment>
<keyword evidence="9" id="KW-1185">Reference proteome</keyword>
<protein>
    <recommendedName>
        <fullName evidence="7">Protein CyaE</fullName>
    </recommendedName>
</protein>
<dbReference type="PANTHER" id="PTHR30026">
    <property type="entry name" value="OUTER MEMBRANE PROTEIN TOLC"/>
    <property type="match status" value="1"/>
</dbReference>
<gene>
    <name evidence="8" type="ORF">B0F88_102299</name>
</gene>
<comment type="caution">
    <text evidence="8">The sequence shown here is derived from an EMBL/GenBank/DDBJ whole genome shotgun (WGS) entry which is preliminary data.</text>
</comment>
<keyword evidence="6 7" id="KW-0998">Cell outer membrane</keyword>
<evidence type="ECO:0000256" key="2">
    <source>
        <dbReference type="ARBA" id="ARBA00022448"/>
    </source>
</evidence>
<dbReference type="InterPro" id="IPR028351">
    <property type="entry name" value="CyaE"/>
</dbReference>
<dbReference type="GO" id="GO:0015562">
    <property type="term" value="F:efflux transmembrane transporter activity"/>
    <property type="evidence" value="ECO:0007669"/>
    <property type="project" value="InterPro"/>
</dbReference>
<keyword evidence="2 7" id="KW-0813">Transport</keyword>
<evidence type="ECO:0000256" key="5">
    <source>
        <dbReference type="ARBA" id="ARBA00023136"/>
    </source>
</evidence>
<evidence type="ECO:0000256" key="1">
    <source>
        <dbReference type="ARBA" id="ARBA00007613"/>
    </source>
</evidence>
<keyword evidence="7" id="KW-0204">Cytolysis</keyword>
<dbReference type="PIRSF" id="PIRSF001892">
    <property type="entry name" value="CyaE"/>
    <property type="match status" value="1"/>
</dbReference>
<evidence type="ECO:0000313" key="9">
    <source>
        <dbReference type="Proteomes" id="UP000238071"/>
    </source>
</evidence>
<evidence type="ECO:0000256" key="6">
    <source>
        <dbReference type="ARBA" id="ARBA00023237"/>
    </source>
</evidence>
<dbReference type="Pfam" id="PF02321">
    <property type="entry name" value="OEP"/>
    <property type="match status" value="2"/>
</dbReference>
<organism evidence="8 9">
    <name type="scientific">Methylobacter tundripaludum</name>
    <dbReference type="NCBI Taxonomy" id="173365"/>
    <lineage>
        <taxon>Bacteria</taxon>
        <taxon>Pseudomonadati</taxon>
        <taxon>Pseudomonadota</taxon>
        <taxon>Gammaproteobacteria</taxon>
        <taxon>Methylococcales</taxon>
        <taxon>Methylococcaceae</taxon>
        <taxon>Methylobacter</taxon>
    </lineage>
</organism>
<reference evidence="8 9" key="1">
    <citation type="submission" date="2018-02" db="EMBL/GenBank/DDBJ databases">
        <title>Subsurface microbial communities from deep shales in Ohio and West Virginia, USA.</title>
        <authorList>
            <person name="Wrighton K."/>
        </authorList>
    </citation>
    <scope>NUCLEOTIDE SEQUENCE [LARGE SCALE GENOMIC DNA]</scope>
    <source>
        <strain evidence="8 9">OWC-G53F</strain>
    </source>
</reference>
<name>A0A2S6H765_9GAMM</name>
<keyword evidence="5 7" id="KW-0472">Membrane</keyword>
<dbReference type="SUPFAM" id="SSF56954">
    <property type="entry name" value="Outer membrane efflux proteins (OEP)"/>
    <property type="match status" value="1"/>
</dbReference>
<evidence type="ECO:0000256" key="7">
    <source>
        <dbReference type="PIRNR" id="PIRNR001892"/>
    </source>
</evidence>
<evidence type="ECO:0000256" key="4">
    <source>
        <dbReference type="ARBA" id="ARBA00022692"/>
    </source>
</evidence>
<keyword evidence="3" id="KW-1134">Transmembrane beta strand</keyword>
<proteinExistence type="inferred from homology"/>
<comment type="function">
    <text evidence="7">CyaE is necessary for transport of calmodulin-sensitive adenylate cyclase-hemolysin (cyclolysin).</text>
</comment>
<dbReference type="GO" id="GO:1990281">
    <property type="term" value="C:efflux pump complex"/>
    <property type="evidence" value="ECO:0007669"/>
    <property type="project" value="TreeGrafter"/>
</dbReference>
<dbReference type="GO" id="GO:0031640">
    <property type="term" value="P:killing of cells of another organism"/>
    <property type="evidence" value="ECO:0007669"/>
    <property type="project" value="UniProtKB-KW"/>
</dbReference>
<accession>A0A2S6H765</accession>
<evidence type="ECO:0000256" key="3">
    <source>
        <dbReference type="ARBA" id="ARBA00022452"/>
    </source>
</evidence>
<keyword evidence="7" id="KW-0354">Hemolysis</keyword>
<dbReference type="Gene3D" id="1.20.1600.10">
    <property type="entry name" value="Outer membrane efflux proteins (OEP)"/>
    <property type="match status" value="1"/>
</dbReference>
<evidence type="ECO:0000313" key="8">
    <source>
        <dbReference type="EMBL" id="PPK73317.1"/>
    </source>
</evidence>
<dbReference type="InterPro" id="IPR003423">
    <property type="entry name" value="OMP_efflux"/>
</dbReference>
<dbReference type="EMBL" id="PTIY01000002">
    <property type="protein sequence ID" value="PPK73317.1"/>
    <property type="molecule type" value="Genomic_DNA"/>
</dbReference>
<dbReference type="PANTHER" id="PTHR30026:SF20">
    <property type="entry name" value="OUTER MEMBRANE PROTEIN TOLC"/>
    <property type="match status" value="1"/>
</dbReference>
<dbReference type="Proteomes" id="UP000238071">
    <property type="component" value="Unassembled WGS sequence"/>
</dbReference>